<reference evidence="1 2" key="1">
    <citation type="submission" date="2019-11" db="EMBL/GenBank/DDBJ databases">
        <title>Whole-genome sequence of a the green, strictly anaerobic photosynthetic bacterium Heliobacillus mobilis DSM 6151.</title>
        <authorList>
            <person name="Kyndt J.A."/>
            <person name="Meyer T.E."/>
        </authorList>
    </citation>
    <scope>NUCLEOTIDE SEQUENCE [LARGE SCALE GENOMIC DNA]</scope>
    <source>
        <strain evidence="1 2">DSM 6151</strain>
    </source>
</reference>
<protein>
    <submittedName>
        <fullName evidence="1">FhlB domain-containing protein</fullName>
    </submittedName>
</protein>
<dbReference type="GO" id="GO:0005886">
    <property type="term" value="C:plasma membrane"/>
    <property type="evidence" value="ECO:0007669"/>
    <property type="project" value="TreeGrafter"/>
</dbReference>
<dbReference type="InterPro" id="IPR006135">
    <property type="entry name" value="T3SS_substrate_exporter"/>
</dbReference>
<dbReference type="EMBL" id="WNKU01000001">
    <property type="protein sequence ID" value="MTV47693.1"/>
    <property type="molecule type" value="Genomic_DNA"/>
</dbReference>
<sequence length="104" mass="11463">MAERDSGDGEAGKKGLDKAVALKYNPAVDDVPKVIATGQGHLARRILEVAKEKDIPIHEDPTLVNLLAKLDLGSEIPPELYRMVAEVLAFIYRLDRRVAENSEK</sequence>
<evidence type="ECO:0000313" key="2">
    <source>
        <dbReference type="Proteomes" id="UP000430670"/>
    </source>
</evidence>
<evidence type="ECO:0000313" key="1">
    <source>
        <dbReference type="EMBL" id="MTV47693.1"/>
    </source>
</evidence>
<gene>
    <name evidence="1" type="ORF">GJ688_01690</name>
</gene>
<dbReference type="Pfam" id="PF01312">
    <property type="entry name" value="Bac_export_2"/>
    <property type="match status" value="1"/>
</dbReference>
<comment type="caution">
    <text evidence="1">The sequence shown here is derived from an EMBL/GenBank/DDBJ whole genome shotgun (WGS) entry which is preliminary data.</text>
</comment>
<dbReference type="OrthoDB" id="9810419at2"/>
<dbReference type="Gene3D" id="3.40.1690.10">
    <property type="entry name" value="secretion proteins EscU"/>
    <property type="match status" value="1"/>
</dbReference>
<dbReference type="GO" id="GO:0009306">
    <property type="term" value="P:protein secretion"/>
    <property type="evidence" value="ECO:0007669"/>
    <property type="project" value="InterPro"/>
</dbReference>
<dbReference type="PANTHER" id="PTHR30531">
    <property type="entry name" value="FLAGELLAR BIOSYNTHETIC PROTEIN FLHB"/>
    <property type="match status" value="1"/>
</dbReference>
<dbReference type="InterPro" id="IPR029025">
    <property type="entry name" value="T3SS_substrate_exporter_C"/>
</dbReference>
<dbReference type="AlphaFoldDB" id="A0A6I3SC23"/>
<keyword evidence="2" id="KW-1185">Reference proteome</keyword>
<name>A0A6I3SC23_HELMO</name>
<dbReference type="SUPFAM" id="SSF160544">
    <property type="entry name" value="EscU C-terminal domain-like"/>
    <property type="match status" value="1"/>
</dbReference>
<dbReference type="Proteomes" id="UP000430670">
    <property type="component" value="Unassembled WGS sequence"/>
</dbReference>
<dbReference type="RefSeq" id="WP_155474773.1">
    <property type="nucleotide sequence ID" value="NZ_WNKU01000001.1"/>
</dbReference>
<organism evidence="1 2">
    <name type="scientific">Heliobacterium mobile</name>
    <name type="common">Heliobacillus mobilis</name>
    <dbReference type="NCBI Taxonomy" id="28064"/>
    <lineage>
        <taxon>Bacteria</taxon>
        <taxon>Bacillati</taxon>
        <taxon>Bacillota</taxon>
        <taxon>Clostridia</taxon>
        <taxon>Eubacteriales</taxon>
        <taxon>Heliobacteriaceae</taxon>
        <taxon>Heliobacterium</taxon>
    </lineage>
</organism>
<dbReference type="PANTHER" id="PTHR30531:SF12">
    <property type="entry name" value="FLAGELLAR BIOSYNTHETIC PROTEIN FLHB"/>
    <property type="match status" value="1"/>
</dbReference>
<proteinExistence type="predicted"/>
<accession>A0A6I3SC23</accession>